<dbReference type="Pfam" id="PF02518">
    <property type="entry name" value="HATPase_c"/>
    <property type="match status" value="1"/>
</dbReference>
<dbReference type="InterPro" id="IPR004358">
    <property type="entry name" value="Sig_transdc_His_kin-like_C"/>
</dbReference>
<dbReference type="EMBL" id="JALIEB010000002">
    <property type="protein sequence ID" value="MCV3270722.1"/>
    <property type="molecule type" value="Genomic_DNA"/>
</dbReference>
<accession>A0ABT3BAZ6</accession>
<dbReference type="InterPro" id="IPR003661">
    <property type="entry name" value="HisK_dim/P_dom"/>
</dbReference>
<dbReference type="PROSITE" id="PS50110">
    <property type="entry name" value="RESPONSE_REGULATORY"/>
    <property type="match status" value="1"/>
</dbReference>
<dbReference type="SUPFAM" id="SSF55785">
    <property type="entry name" value="PYP-like sensor domain (PAS domain)"/>
    <property type="match status" value="1"/>
</dbReference>
<name>A0ABT3BAZ6_9RHOB</name>
<keyword evidence="7" id="KW-0175">Coiled coil</keyword>
<dbReference type="Gene3D" id="3.40.50.2300">
    <property type="match status" value="1"/>
</dbReference>
<sequence length="732" mass="82236">MDLVNPSDSLERQNEKLMQIAEALMRKVEQSPDQTGLAYAQFERAAMLEEQVRQRTVDLERTLDLLHESNARFALARQEAEDARANLADAIETIDEGFALFDQSDRLVLYNSRFCEALRDVRGQLSTGLAFDDYITLISTSTDRDWAADESPESWRETRMELHRKDHVVFNIRLTGNRWMQVSEHRTDTRGTVILQTDVTEIMRLERQERDKLVHKQALMLRATLDHIKQGICIFDHHRRLVGWNRRMEDLLRRRIGPTFRGGDFEELLERLEDLFTYSDRMQKADLSAWARKSAGRDPLSFEVLRDDDAIFDVFMQEMPDRGFVISFTDITRERQTSSALRELNETLEKRVSERTIELGKALEAAKRANASKTRFVAAASHDLLQPMSAAKLYTSVLEDRVSGDPDRELVRKTTSALESAEAIITALLDISKLDLGLATYDVTSVDLNRVFTTLYNEFAPLASARGLDLRFVPTSAKVRSDQSYLYRILQNIVSNAIRYTTGRKILVGVRQMAGSVRIDICDQGPGISAEDQSVIFQEFRQLKKARGDQVGLGLGLAIVDRACKMLDHELTLWSELGRGSCFSVGLRASRGVAAGQTPAPSPAASQSTQGRLIGLVENDAALRNSISLTIEALGSDVLQSPSAEEALELYEELGVVPDCFVLDYQLGDGLRGTDLVLHLRQRYGDLPITIISADRSRELAERCAVLNVGLAHKPLSRAVLADFLTSVPRAT</sequence>
<dbReference type="Gene3D" id="3.30.450.20">
    <property type="entry name" value="PAS domain"/>
    <property type="match status" value="2"/>
</dbReference>
<dbReference type="Proteomes" id="UP001208690">
    <property type="component" value="Unassembled WGS sequence"/>
</dbReference>
<dbReference type="PROSITE" id="PS50109">
    <property type="entry name" value="HIS_KIN"/>
    <property type="match status" value="1"/>
</dbReference>
<evidence type="ECO:0000256" key="2">
    <source>
        <dbReference type="ARBA" id="ARBA00012438"/>
    </source>
</evidence>
<evidence type="ECO:0000256" key="4">
    <source>
        <dbReference type="ARBA" id="ARBA00022679"/>
    </source>
</evidence>
<dbReference type="Gene3D" id="3.30.565.10">
    <property type="entry name" value="Histidine kinase-like ATPase, C-terminal domain"/>
    <property type="match status" value="1"/>
</dbReference>
<dbReference type="CDD" id="cd00082">
    <property type="entry name" value="HisKA"/>
    <property type="match status" value="1"/>
</dbReference>
<evidence type="ECO:0000256" key="3">
    <source>
        <dbReference type="ARBA" id="ARBA00022553"/>
    </source>
</evidence>
<organism evidence="10 11">
    <name type="scientific">Roseobacter sinensis</name>
    <dbReference type="NCBI Taxonomy" id="2931391"/>
    <lineage>
        <taxon>Bacteria</taxon>
        <taxon>Pseudomonadati</taxon>
        <taxon>Pseudomonadota</taxon>
        <taxon>Alphaproteobacteria</taxon>
        <taxon>Rhodobacterales</taxon>
        <taxon>Roseobacteraceae</taxon>
        <taxon>Roseobacter</taxon>
    </lineage>
</organism>
<feature type="modified residue" description="4-aspartylphosphate" evidence="6">
    <location>
        <position position="664"/>
    </location>
</feature>
<dbReference type="CDD" id="cd00156">
    <property type="entry name" value="REC"/>
    <property type="match status" value="1"/>
</dbReference>
<reference evidence="10 11" key="1">
    <citation type="submission" date="2022-04" db="EMBL/GenBank/DDBJ databases">
        <title>Roseobacter sp. WL0113 is a bacterium isolated from neritic sediment.</title>
        <authorList>
            <person name="Wang L."/>
            <person name="He W."/>
            <person name="Zhang D.-F."/>
        </authorList>
    </citation>
    <scope>NUCLEOTIDE SEQUENCE [LARGE SCALE GENOMIC DNA]</scope>
    <source>
        <strain evidence="10 11">WL0113</strain>
    </source>
</reference>
<keyword evidence="11" id="KW-1185">Reference proteome</keyword>
<evidence type="ECO:0000256" key="6">
    <source>
        <dbReference type="PROSITE-ProRule" id="PRU00169"/>
    </source>
</evidence>
<dbReference type="Pfam" id="PF00512">
    <property type="entry name" value="HisKA"/>
    <property type="match status" value="1"/>
</dbReference>
<dbReference type="SMART" id="SM00388">
    <property type="entry name" value="HisKA"/>
    <property type="match status" value="1"/>
</dbReference>
<dbReference type="InterPro" id="IPR003594">
    <property type="entry name" value="HATPase_dom"/>
</dbReference>
<dbReference type="SMART" id="SM00387">
    <property type="entry name" value="HATPase_c"/>
    <property type="match status" value="1"/>
</dbReference>
<dbReference type="SUPFAM" id="SSF55874">
    <property type="entry name" value="ATPase domain of HSP90 chaperone/DNA topoisomerase II/histidine kinase"/>
    <property type="match status" value="1"/>
</dbReference>
<dbReference type="EC" id="2.7.13.3" evidence="2"/>
<evidence type="ECO:0000256" key="5">
    <source>
        <dbReference type="ARBA" id="ARBA00022777"/>
    </source>
</evidence>
<evidence type="ECO:0000259" key="9">
    <source>
        <dbReference type="PROSITE" id="PS50110"/>
    </source>
</evidence>
<dbReference type="Pfam" id="PF12860">
    <property type="entry name" value="PAS_7"/>
    <property type="match status" value="2"/>
</dbReference>
<evidence type="ECO:0000256" key="7">
    <source>
        <dbReference type="SAM" id="Coils"/>
    </source>
</evidence>
<dbReference type="InterPro" id="IPR036097">
    <property type="entry name" value="HisK_dim/P_sf"/>
</dbReference>
<dbReference type="RefSeq" id="WP_263843043.1">
    <property type="nucleotide sequence ID" value="NZ_JALIEB010000002.1"/>
</dbReference>
<feature type="domain" description="Histidine kinase" evidence="8">
    <location>
        <begin position="379"/>
        <end position="591"/>
    </location>
</feature>
<dbReference type="PANTHER" id="PTHR43047">
    <property type="entry name" value="TWO-COMPONENT HISTIDINE PROTEIN KINASE"/>
    <property type="match status" value="1"/>
</dbReference>
<proteinExistence type="predicted"/>
<protein>
    <recommendedName>
        <fullName evidence="2">histidine kinase</fullName>
        <ecNumber evidence="2">2.7.13.3</ecNumber>
    </recommendedName>
</protein>
<dbReference type="InterPro" id="IPR036890">
    <property type="entry name" value="HATPase_C_sf"/>
</dbReference>
<evidence type="ECO:0000259" key="8">
    <source>
        <dbReference type="PROSITE" id="PS50109"/>
    </source>
</evidence>
<dbReference type="SUPFAM" id="SSF52172">
    <property type="entry name" value="CheY-like"/>
    <property type="match status" value="1"/>
</dbReference>
<feature type="domain" description="Response regulatory" evidence="9">
    <location>
        <begin position="613"/>
        <end position="729"/>
    </location>
</feature>
<dbReference type="InterPro" id="IPR035965">
    <property type="entry name" value="PAS-like_dom_sf"/>
</dbReference>
<gene>
    <name evidence="10" type="ORF">MUB52_04710</name>
</gene>
<evidence type="ECO:0000256" key="1">
    <source>
        <dbReference type="ARBA" id="ARBA00000085"/>
    </source>
</evidence>
<dbReference type="SUPFAM" id="SSF47384">
    <property type="entry name" value="Homodimeric domain of signal transducing histidine kinase"/>
    <property type="match status" value="1"/>
</dbReference>
<evidence type="ECO:0000313" key="10">
    <source>
        <dbReference type="EMBL" id="MCV3270722.1"/>
    </source>
</evidence>
<dbReference type="InterPro" id="IPR011006">
    <property type="entry name" value="CheY-like_superfamily"/>
</dbReference>
<dbReference type="Gene3D" id="1.10.287.130">
    <property type="match status" value="1"/>
</dbReference>
<dbReference type="PANTHER" id="PTHR43047:SF9">
    <property type="entry name" value="HISTIDINE KINASE"/>
    <property type="match status" value="1"/>
</dbReference>
<evidence type="ECO:0000313" key="11">
    <source>
        <dbReference type="Proteomes" id="UP001208690"/>
    </source>
</evidence>
<keyword evidence="4" id="KW-0808">Transferase</keyword>
<dbReference type="Pfam" id="PF00072">
    <property type="entry name" value="Response_reg"/>
    <property type="match status" value="1"/>
</dbReference>
<comment type="caution">
    <text evidence="10">The sequence shown here is derived from an EMBL/GenBank/DDBJ whole genome shotgun (WGS) entry which is preliminary data.</text>
</comment>
<keyword evidence="3 6" id="KW-0597">Phosphoprotein</keyword>
<dbReference type="PRINTS" id="PR00344">
    <property type="entry name" value="BCTRLSENSOR"/>
</dbReference>
<feature type="coiled-coil region" evidence="7">
    <location>
        <begin position="66"/>
        <end position="93"/>
    </location>
</feature>
<comment type="catalytic activity">
    <reaction evidence="1">
        <text>ATP + protein L-histidine = ADP + protein N-phospho-L-histidine.</text>
        <dbReference type="EC" id="2.7.13.3"/>
    </reaction>
</comment>
<keyword evidence="5" id="KW-0418">Kinase</keyword>
<dbReference type="InterPro" id="IPR001789">
    <property type="entry name" value="Sig_transdc_resp-reg_receiver"/>
</dbReference>
<dbReference type="SMART" id="SM00448">
    <property type="entry name" value="REC"/>
    <property type="match status" value="1"/>
</dbReference>
<dbReference type="InterPro" id="IPR005467">
    <property type="entry name" value="His_kinase_dom"/>
</dbReference>